<name>A0A6G1J0H0_9PLEO</name>
<dbReference type="EMBL" id="MU005582">
    <property type="protein sequence ID" value="KAF2684016.1"/>
    <property type="molecule type" value="Genomic_DNA"/>
</dbReference>
<evidence type="ECO:0000256" key="8">
    <source>
        <dbReference type="ARBA" id="ARBA00023163"/>
    </source>
</evidence>
<evidence type="ECO:0000256" key="9">
    <source>
        <dbReference type="ARBA" id="ARBA00023242"/>
    </source>
</evidence>
<keyword evidence="9" id="KW-0539">Nucleus</keyword>
<evidence type="ECO:0000256" key="3">
    <source>
        <dbReference type="ARBA" id="ARBA00022723"/>
    </source>
</evidence>
<keyword evidence="8" id="KW-0804">Transcription</keyword>
<dbReference type="GO" id="GO:0001164">
    <property type="term" value="F:RNA polymerase I core promoter sequence-specific DNA binding"/>
    <property type="evidence" value="ECO:0007669"/>
    <property type="project" value="InterPro"/>
</dbReference>
<feature type="domain" description="RRN7-type" evidence="11">
    <location>
        <begin position="7"/>
        <end position="35"/>
    </location>
</feature>
<feature type="domain" description="Rrn7/TAF1B N-terminal cyclin" evidence="12">
    <location>
        <begin position="86"/>
        <end position="210"/>
    </location>
</feature>
<dbReference type="InterPro" id="IPR033599">
    <property type="entry name" value="TAF1B/Rrn7"/>
</dbReference>
<comment type="similarity">
    <text evidence="2">Belongs to the RRN7/TAF1B family.</text>
</comment>
<evidence type="ECO:0000256" key="1">
    <source>
        <dbReference type="ARBA" id="ARBA00004604"/>
    </source>
</evidence>
<evidence type="ECO:0000256" key="6">
    <source>
        <dbReference type="ARBA" id="ARBA00023015"/>
    </source>
</evidence>
<feature type="compositionally biased region" description="Polar residues" evidence="10">
    <location>
        <begin position="136"/>
        <end position="147"/>
    </location>
</feature>
<protein>
    <submittedName>
        <fullName evidence="14">Uncharacterized protein</fullName>
    </submittedName>
</protein>
<keyword evidence="7" id="KW-0238">DNA-binding</keyword>
<dbReference type="Pfam" id="PF20644">
    <property type="entry name" value="Rrn7_cyclin_N"/>
    <property type="match status" value="1"/>
</dbReference>
<keyword evidence="15" id="KW-1185">Reference proteome</keyword>
<evidence type="ECO:0000313" key="14">
    <source>
        <dbReference type="EMBL" id="KAF2684016.1"/>
    </source>
</evidence>
<evidence type="ECO:0000256" key="4">
    <source>
        <dbReference type="ARBA" id="ARBA00022771"/>
    </source>
</evidence>
<accession>A0A6G1J0H0</accession>
<evidence type="ECO:0000256" key="2">
    <source>
        <dbReference type="ARBA" id="ARBA00006899"/>
    </source>
</evidence>
<organism evidence="14 15">
    <name type="scientific">Lentithecium fluviatile CBS 122367</name>
    <dbReference type="NCBI Taxonomy" id="1168545"/>
    <lineage>
        <taxon>Eukaryota</taxon>
        <taxon>Fungi</taxon>
        <taxon>Dikarya</taxon>
        <taxon>Ascomycota</taxon>
        <taxon>Pezizomycotina</taxon>
        <taxon>Dothideomycetes</taxon>
        <taxon>Pleosporomycetidae</taxon>
        <taxon>Pleosporales</taxon>
        <taxon>Massarineae</taxon>
        <taxon>Lentitheciaceae</taxon>
        <taxon>Lentithecium</taxon>
    </lineage>
</organism>
<dbReference type="GO" id="GO:0008270">
    <property type="term" value="F:zinc ion binding"/>
    <property type="evidence" value="ECO:0007669"/>
    <property type="project" value="UniProtKB-KW"/>
</dbReference>
<keyword evidence="5" id="KW-0862">Zinc</keyword>
<keyword evidence="6" id="KW-0805">Transcription regulation</keyword>
<reference evidence="14" key="1">
    <citation type="journal article" date="2020" name="Stud. Mycol.">
        <title>101 Dothideomycetes genomes: a test case for predicting lifestyles and emergence of pathogens.</title>
        <authorList>
            <person name="Haridas S."/>
            <person name="Albert R."/>
            <person name="Binder M."/>
            <person name="Bloem J."/>
            <person name="Labutti K."/>
            <person name="Salamov A."/>
            <person name="Andreopoulos B."/>
            <person name="Baker S."/>
            <person name="Barry K."/>
            <person name="Bills G."/>
            <person name="Bluhm B."/>
            <person name="Cannon C."/>
            <person name="Castanera R."/>
            <person name="Culley D."/>
            <person name="Daum C."/>
            <person name="Ezra D."/>
            <person name="Gonzalez J."/>
            <person name="Henrissat B."/>
            <person name="Kuo A."/>
            <person name="Liang C."/>
            <person name="Lipzen A."/>
            <person name="Lutzoni F."/>
            <person name="Magnuson J."/>
            <person name="Mondo S."/>
            <person name="Nolan M."/>
            <person name="Ohm R."/>
            <person name="Pangilinan J."/>
            <person name="Park H.-J."/>
            <person name="Ramirez L."/>
            <person name="Alfaro M."/>
            <person name="Sun H."/>
            <person name="Tritt A."/>
            <person name="Yoshinaga Y."/>
            <person name="Zwiers L.-H."/>
            <person name="Turgeon B."/>
            <person name="Goodwin S."/>
            <person name="Spatafora J."/>
            <person name="Crous P."/>
            <person name="Grigoriev I."/>
        </authorList>
    </citation>
    <scope>NUCLEOTIDE SEQUENCE</scope>
    <source>
        <strain evidence="14">CBS 122367</strain>
    </source>
</reference>
<keyword evidence="3" id="KW-0479">Metal-binding</keyword>
<evidence type="ECO:0000256" key="5">
    <source>
        <dbReference type="ARBA" id="ARBA00022833"/>
    </source>
</evidence>
<gene>
    <name evidence="14" type="ORF">K458DRAFT_487550</name>
</gene>
<dbReference type="InterPro" id="IPR048540">
    <property type="entry name" value="Rrn7_cyclin_N"/>
</dbReference>
<sequence>MDEGPVRGPVCGIENCRSRRYEEGEDGYLYCQNGHRKGELLAGEDDDMFESAARTRTRKKKDPDEKEKVSQYFKGPKAVELYLKSLQLILRHQVWFLVREKGLPEELEIVVQDLWALRILQFEHKITSERQEFDSSQAFNASDTETNPDIGLLDPGSRKKKLKDTPNLTDCLALCYLGIITLRLPVTLGDIYEWTTDGKMAYRRAIKLLPIAMRDRLPANYHAILDPNSLLSLGRFCSTLMDVQVGFEREFGILWPPLNAPVLLFRYLQELALPLELYDAAIRLGNLLEYDFALHTEGTSKLGVRHMPEAQLIACLVVCVKLFYPFDGERRYPKSTSEPTATTLNWEGWSTIIKSARLQDRGGNDSRYTMEELTNLQEKDVFAMSGNQLDQYLDFYLSNFLDETHIEANEASDDFCNALYRMFPISRDGDLIHGQQSNETGMKQTLRAVRQVQRGMKPNPVVADDEGGFGIQRPGQGYVSYKKESSLSEHAEVFYKEVARVAGLPLDMLIMAVFFTERKIEKWKSRQRVPTTR</sequence>
<feature type="domain" description="Rrn7/TAF1B C-terminal cyclin" evidence="13">
    <location>
        <begin position="231"/>
        <end position="400"/>
    </location>
</feature>
<keyword evidence="4" id="KW-0863">Zinc-finger</keyword>
<evidence type="ECO:0000313" key="15">
    <source>
        <dbReference type="Proteomes" id="UP000799291"/>
    </source>
</evidence>
<dbReference type="GO" id="GO:0042790">
    <property type="term" value="P:nucleolar large rRNA transcription by RNA polymerase I"/>
    <property type="evidence" value="ECO:0007669"/>
    <property type="project" value="TreeGrafter"/>
</dbReference>
<dbReference type="OrthoDB" id="428577at2759"/>
<dbReference type="InterPro" id="IPR048538">
    <property type="entry name" value="Rrn7_cyclin_C"/>
</dbReference>
<dbReference type="Pfam" id="PF20645">
    <property type="entry name" value="Rrn7_cyclin_C"/>
    <property type="match status" value="1"/>
</dbReference>
<comment type="subcellular location">
    <subcellularLocation>
        <location evidence="1">Nucleus</location>
        <location evidence="1">Nucleolus</location>
    </subcellularLocation>
</comment>
<proteinExistence type="inferred from homology"/>
<evidence type="ECO:0000259" key="12">
    <source>
        <dbReference type="Pfam" id="PF20644"/>
    </source>
</evidence>
<evidence type="ECO:0000259" key="13">
    <source>
        <dbReference type="Pfam" id="PF20645"/>
    </source>
</evidence>
<evidence type="ECO:0000256" key="7">
    <source>
        <dbReference type="ARBA" id="ARBA00023125"/>
    </source>
</evidence>
<dbReference type="Pfam" id="PF11781">
    <property type="entry name" value="Zn_ribbon_RRN7"/>
    <property type="match status" value="1"/>
</dbReference>
<dbReference type="Proteomes" id="UP000799291">
    <property type="component" value="Unassembled WGS sequence"/>
</dbReference>
<dbReference type="InterPro" id="IPR021752">
    <property type="entry name" value="TF_Rrn7_Zf"/>
</dbReference>
<dbReference type="PANTHER" id="PTHR31576:SF2">
    <property type="entry name" value="TATA BOX-BINDING PROTEIN-ASSOCIATED FACTOR RNA POLYMERASE I SUBUNIT B"/>
    <property type="match status" value="1"/>
</dbReference>
<feature type="region of interest" description="Disordered" evidence="10">
    <location>
        <begin position="136"/>
        <end position="161"/>
    </location>
</feature>
<dbReference type="GO" id="GO:0070860">
    <property type="term" value="C:RNA polymerase I core factor complex"/>
    <property type="evidence" value="ECO:0007669"/>
    <property type="project" value="InterPro"/>
</dbReference>
<evidence type="ECO:0000259" key="11">
    <source>
        <dbReference type="Pfam" id="PF11781"/>
    </source>
</evidence>
<evidence type="ECO:0000256" key="10">
    <source>
        <dbReference type="SAM" id="MobiDB-lite"/>
    </source>
</evidence>
<dbReference type="PANTHER" id="PTHR31576">
    <property type="entry name" value="TATA BOX-BINDING PROTEIN-ASSOCIATED FACTOR RNA POLYMERASE I SUBUNIT B"/>
    <property type="match status" value="1"/>
</dbReference>
<dbReference type="AlphaFoldDB" id="A0A6G1J0H0"/>